<name>A0A372NNS4_9SPHI</name>
<dbReference type="InterPro" id="IPR022273">
    <property type="entry name" value="PRTRC_protein-E"/>
</dbReference>
<keyword evidence="4" id="KW-1185">Reference proteome</keyword>
<feature type="domain" description="ParB-related ThiF-related cassette protein E" evidence="2">
    <location>
        <begin position="1"/>
        <end position="190"/>
    </location>
</feature>
<reference evidence="3 4" key="1">
    <citation type="submission" date="2018-08" db="EMBL/GenBank/DDBJ databases">
        <title>Mucilaginibacter sp. MYSH2.</title>
        <authorList>
            <person name="Seo T."/>
        </authorList>
    </citation>
    <scope>NUCLEOTIDE SEQUENCE [LARGE SCALE GENOMIC DNA]</scope>
    <source>
        <strain evidence="3 4">MYSH2</strain>
    </source>
</reference>
<dbReference type="RefSeq" id="WP_117393671.1">
    <property type="nucleotide sequence ID" value="NZ_QWDC01000004.1"/>
</dbReference>
<accession>A0A372NNS4</accession>
<evidence type="ECO:0000313" key="3">
    <source>
        <dbReference type="EMBL" id="RFZ90257.1"/>
    </source>
</evidence>
<evidence type="ECO:0000256" key="1">
    <source>
        <dbReference type="SAM" id="MobiDB-lite"/>
    </source>
</evidence>
<gene>
    <name evidence="3" type="ORF">D0C36_20895</name>
</gene>
<sequence length="195" mass="21730">MKTNFFEQLAGLQNQSSLLLNIQPDDKGLLTVSVIMRRDNQTNESLPPMLLHGTAQELDGAFFETIAAPVQHTNGLLNNIDAYQATLEKAGKEAKEKAKGGKPAAPADDEKDDEASNLFTTATDDKEAKAEKKRIYDEQMQKVKTLAQQMKYAEALAQLPVAEDYPDKVELISAKKQELEKGKEIYDRLQNQFSD</sequence>
<comment type="caution">
    <text evidence="3">The sequence shown here is derived from an EMBL/GenBank/DDBJ whole genome shotgun (WGS) entry which is preliminary data.</text>
</comment>
<dbReference type="EMBL" id="QWDC01000004">
    <property type="protein sequence ID" value="RFZ90257.1"/>
    <property type="molecule type" value="Genomic_DNA"/>
</dbReference>
<dbReference type="Pfam" id="PF19556">
    <property type="entry name" value="PRTRC_E"/>
    <property type="match status" value="1"/>
</dbReference>
<evidence type="ECO:0000259" key="2">
    <source>
        <dbReference type="Pfam" id="PF19556"/>
    </source>
</evidence>
<dbReference type="OrthoDB" id="1050181at2"/>
<proteinExistence type="predicted"/>
<dbReference type="Proteomes" id="UP000264217">
    <property type="component" value="Unassembled WGS sequence"/>
</dbReference>
<dbReference type="NCBIfam" id="TIGR03741">
    <property type="entry name" value="PRTRC_E"/>
    <property type="match status" value="1"/>
</dbReference>
<organism evidence="3 4">
    <name type="scientific">Mucilaginibacter conchicola</name>
    <dbReference type="NCBI Taxonomy" id="2303333"/>
    <lineage>
        <taxon>Bacteria</taxon>
        <taxon>Pseudomonadati</taxon>
        <taxon>Bacteroidota</taxon>
        <taxon>Sphingobacteriia</taxon>
        <taxon>Sphingobacteriales</taxon>
        <taxon>Sphingobacteriaceae</taxon>
        <taxon>Mucilaginibacter</taxon>
    </lineage>
</organism>
<protein>
    <submittedName>
        <fullName evidence="3">PRTRC system protein E</fullName>
    </submittedName>
</protein>
<dbReference type="AlphaFoldDB" id="A0A372NNS4"/>
<feature type="compositionally biased region" description="Basic and acidic residues" evidence="1">
    <location>
        <begin position="123"/>
        <end position="133"/>
    </location>
</feature>
<feature type="region of interest" description="Disordered" evidence="1">
    <location>
        <begin position="94"/>
        <end position="133"/>
    </location>
</feature>
<evidence type="ECO:0000313" key="4">
    <source>
        <dbReference type="Proteomes" id="UP000264217"/>
    </source>
</evidence>